<evidence type="ECO:0000256" key="1">
    <source>
        <dbReference type="SAM" id="MobiDB-lite"/>
    </source>
</evidence>
<dbReference type="RefSeq" id="XP_046005705.1">
    <property type="nucleotide sequence ID" value="XM_046157373.1"/>
</dbReference>
<feature type="compositionally biased region" description="Basic and acidic residues" evidence="1">
    <location>
        <begin position="200"/>
        <end position="230"/>
    </location>
</feature>
<gene>
    <name evidence="3" type="ORF">B0I36DRAFT_354950</name>
</gene>
<keyword evidence="4" id="KW-1185">Reference proteome</keyword>
<sequence length="448" mass="48752">MQTYDYSSAAHVAKEVMSRLPMPPPDRLCGSCAALDLESLVTAPWLTSEDARQAHAARPATDFELKIVERRSTRCQLCQLVAACARMTGDEDALKDKHCCIRPKLVWASPARQADAPRLVHSGQLYVWFHELKRNQKIAPPVTPAAKKSQTRGKKRSGLSDRGVSKSARDQLPDALGDGDVALSSGRELRDTPGSGPEAAENKAAENGAAKKEAAEDETLKNEAAENKEAENKAANAIIESAVGSWKIDILGKAFDSFRLLTQPHADLNMLQSWFNCCTRTHQHRQESEDVTARLASICNKSLFRVINTSTGRLEALSNWRDFAVLPYVWGTVPGRSHRRSAAQQGLGSYAPTLRDAAQLAKALGIEWLWVDRICIDQKNDKEKAALIPYIKDIFAGAQITIVAACGDGAHTGLSGAPGTPRPPETSYLAMVKNTPLVSPRRGIASTL</sequence>
<feature type="region of interest" description="Disordered" evidence="1">
    <location>
        <begin position="139"/>
        <end position="230"/>
    </location>
</feature>
<dbReference type="PANTHER" id="PTHR33112:SF16">
    <property type="entry name" value="HETEROKARYON INCOMPATIBILITY DOMAIN-CONTAINING PROTEIN"/>
    <property type="match status" value="1"/>
</dbReference>
<feature type="compositionally biased region" description="Basic and acidic residues" evidence="1">
    <location>
        <begin position="163"/>
        <end position="172"/>
    </location>
</feature>
<reference evidence="3" key="1">
    <citation type="journal article" date="2021" name="Nat. Commun.">
        <title>Genetic determinants of endophytism in the Arabidopsis root mycobiome.</title>
        <authorList>
            <person name="Mesny F."/>
            <person name="Miyauchi S."/>
            <person name="Thiergart T."/>
            <person name="Pickel B."/>
            <person name="Atanasova L."/>
            <person name="Karlsson M."/>
            <person name="Huettel B."/>
            <person name="Barry K.W."/>
            <person name="Haridas S."/>
            <person name="Chen C."/>
            <person name="Bauer D."/>
            <person name="Andreopoulos W."/>
            <person name="Pangilinan J."/>
            <person name="LaButti K."/>
            <person name="Riley R."/>
            <person name="Lipzen A."/>
            <person name="Clum A."/>
            <person name="Drula E."/>
            <person name="Henrissat B."/>
            <person name="Kohler A."/>
            <person name="Grigoriev I.V."/>
            <person name="Martin F.M."/>
            <person name="Hacquard S."/>
        </authorList>
    </citation>
    <scope>NUCLEOTIDE SEQUENCE</scope>
    <source>
        <strain evidence="3">MPI-CAGE-CH-0230</strain>
    </source>
</reference>
<dbReference type="GeneID" id="70186919"/>
<dbReference type="EMBL" id="JAGTJQ010000012">
    <property type="protein sequence ID" value="KAH7016081.1"/>
    <property type="molecule type" value="Genomic_DNA"/>
</dbReference>
<dbReference type="PANTHER" id="PTHR33112">
    <property type="entry name" value="DOMAIN PROTEIN, PUTATIVE-RELATED"/>
    <property type="match status" value="1"/>
</dbReference>
<dbReference type="Pfam" id="PF06985">
    <property type="entry name" value="HET"/>
    <property type="match status" value="1"/>
</dbReference>
<protein>
    <submittedName>
        <fullName evidence="3">Heterokaryon incompatibility protein-domain-containing protein</fullName>
    </submittedName>
</protein>
<dbReference type="AlphaFoldDB" id="A0A9P8XSS4"/>
<dbReference type="OrthoDB" id="5428863at2759"/>
<dbReference type="InterPro" id="IPR010730">
    <property type="entry name" value="HET"/>
</dbReference>
<evidence type="ECO:0000259" key="2">
    <source>
        <dbReference type="Pfam" id="PF06985"/>
    </source>
</evidence>
<evidence type="ECO:0000313" key="3">
    <source>
        <dbReference type="EMBL" id="KAH7016081.1"/>
    </source>
</evidence>
<name>A0A9P8XSS4_9PEZI</name>
<feature type="domain" description="Heterokaryon incompatibility" evidence="2">
    <location>
        <begin position="323"/>
        <end position="415"/>
    </location>
</feature>
<proteinExistence type="predicted"/>
<dbReference type="Proteomes" id="UP000756346">
    <property type="component" value="Unassembled WGS sequence"/>
</dbReference>
<comment type="caution">
    <text evidence="3">The sequence shown here is derived from an EMBL/GenBank/DDBJ whole genome shotgun (WGS) entry which is preliminary data.</text>
</comment>
<organism evidence="3 4">
    <name type="scientific">Microdochium trichocladiopsis</name>
    <dbReference type="NCBI Taxonomy" id="1682393"/>
    <lineage>
        <taxon>Eukaryota</taxon>
        <taxon>Fungi</taxon>
        <taxon>Dikarya</taxon>
        <taxon>Ascomycota</taxon>
        <taxon>Pezizomycotina</taxon>
        <taxon>Sordariomycetes</taxon>
        <taxon>Xylariomycetidae</taxon>
        <taxon>Xylariales</taxon>
        <taxon>Microdochiaceae</taxon>
        <taxon>Microdochium</taxon>
    </lineage>
</organism>
<accession>A0A9P8XSS4</accession>
<evidence type="ECO:0000313" key="4">
    <source>
        <dbReference type="Proteomes" id="UP000756346"/>
    </source>
</evidence>